<dbReference type="Proteomes" id="UP001062846">
    <property type="component" value="Chromosome 1"/>
</dbReference>
<organism evidence="1 2">
    <name type="scientific">Rhododendron molle</name>
    <name type="common">Chinese azalea</name>
    <name type="synonym">Azalea mollis</name>
    <dbReference type="NCBI Taxonomy" id="49168"/>
    <lineage>
        <taxon>Eukaryota</taxon>
        <taxon>Viridiplantae</taxon>
        <taxon>Streptophyta</taxon>
        <taxon>Embryophyta</taxon>
        <taxon>Tracheophyta</taxon>
        <taxon>Spermatophyta</taxon>
        <taxon>Magnoliopsida</taxon>
        <taxon>eudicotyledons</taxon>
        <taxon>Gunneridae</taxon>
        <taxon>Pentapetalae</taxon>
        <taxon>asterids</taxon>
        <taxon>Ericales</taxon>
        <taxon>Ericaceae</taxon>
        <taxon>Ericoideae</taxon>
        <taxon>Rhodoreae</taxon>
        <taxon>Rhododendron</taxon>
    </lineage>
</organism>
<keyword evidence="2" id="KW-1185">Reference proteome</keyword>
<sequence>MGNEVSTSGDVYSYGILLLELVTGKKPTDSMFTGSLTLHNFAKTALPEQVESIFDQTLIPQGQMGEASTSINGVQNQSSLSRHKMQECLISLLQVGIACSQEQATDRPDINEVLTGLHKTKNILLGSSVSEGKDLELQCDHE</sequence>
<reference evidence="1" key="1">
    <citation type="submission" date="2022-02" db="EMBL/GenBank/DDBJ databases">
        <title>Plant Genome Project.</title>
        <authorList>
            <person name="Zhang R.-G."/>
        </authorList>
    </citation>
    <scope>NUCLEOTIDE SEQUENCE</scope>
    <source>
        <strain evidence="1">AT1</strain>
    </source>
</reference>
<dbReference type="EMBL" id="CM046388">
    <property type="protein sequence ID" value="KAI8570758.1"/>
    <property type="molecule type" value="Genomic_DNA"/>
</dbReference>
<name>A0ACC0Q1U0_RHOML</name>
<comment type="caution">
    <text evidence="1">The sequence shown here is derived from an EMBL/GenBank/DDBJ whole genome shotgun (WGS) entry which is preliminary data.</text>
</comment>
<gene>
    <name evidence="1" type="ORF">RHMOL_Rhmol01G0061700</name>
</gene>
<proteinExistence type="predicted"/>
<accession>A0ACC0Q1U0</accession>
<protein>
    <submittedName>
        <fullName evidence="1">Uncharacterized protein</fullName>
    </submittedName>
</protein>
<evidence type="ECO:0000313" key="2">
    <source>
        <dbReference type="Proteomes" id="UP001062846"/>
    </source>
</evidence>
<evidence type="ECO:0000313" key="1">
    <source>
        <dbReference type="EMBL" id="KAI8570758.1"/>
    </source>
</evidence>